<sequence>MSGGEPRITPGGWRDVGPDIALLSRVFGRVSGTEPPAVFLTLGRNRRLFWGWLHFAGRLMPGGRLPRRQTELLILRVAATCGSDYELTQHRRIGRRSGLSADEIARVEAGGLDGWTGADRVLLAAADELLSTEDVTDATWAALRQEHDERIAIEVLMLVGHYRMLATVLHTLRVRPDRPRR</sequence>
<gene>
    <name evidence="2" type="ORF">SHK19_12885</name>
</gene>
<dbReference type="Proteomes" id="UP001327225">
    <property type="component" value="Chromosome"/>
</dbReference>
<dbReference type="PANTHER" id="PTHR34846">
    <property type="entry name" value="4-CARBOXYMUCONOLACTONE DECARBOXYLASE FAMILY PROTEIN (AFU_ORTHOLOGUE AFUA_6G11590)"/>
    <property type="match status" value="1"/>
</dbReference>
<evidence type="ECO:0000313" key="3">
    <source>
        <dbReference type="Proteomes" id="UP001327225"/>
    </source>
</evidence>
<name>A0ABZ0ZMD0_9ACTN</name>
<evidence type="ECO:0000259" key="1">
    <source>
        <dbReference type="Pfam" id="PF02627"/>
    </source>
</evidence>
<accession>A0ABZ0ZMD0</accession>
<organism evidence="2 3">
    <name type="scientific">Nocardioides bizhenqiangii</name>
    <dbReference type="NCBI Taxonomy" id="3095076"/>
    <lineage>
        <taxon>Bacteria</taxon>
        <taxon>Bacillati</taxon>
        <taxon>Actinomycetota</taxon>
        <taxon>Actinomycetes</taxon>
        <taxon>Propionibacteriales</taxon>
        <taxon>Nocardioidaceae</taxon>
        <taxon>Nocardioides</taxon>
    </lineage>
</organism>
<dbReference type="RefSeq" id="WP_322455368.1">
    <property type="nucleotide sequence ID" value="NZ_CP141059.1"/>
</dbReference>
<dbReference type="SUPFAM" id="SSF69118">
    <property type="entry name" value="AhpD-like"/>
    <property type="match status" value="1"/>
</dbReference>
<evidence type="ECO:0000313" key="2">
    <source>
        <dbReference type="EMBL" id="WQQ24863.1"/>
    </source>
</evidence>
<reference evidence="3" key="1">
    <citation type="submission" date="2023-12" db="EMBL/GenBank/DDBJ databases">
        <title>Novel species in genus Nocardioides.</title>
        <authorList>
            <person name="Zhou H."/>
        </authorList>
    </citation>
    <scope>NUCLEOTIDE SEQUENCE [LARGE SCALE GENOMIC DNA]</scope>
    <source>
        <strain evidence="3">HM61</strain>
    </source>
</reference>
<dbReference type="Pfam" id="PF02627">
    <property type="entry name" value="CMD"/>
    <property type="match status" value="1"/>
</dbReference>
<dbReference type="PANTHER" id="PTHR34846:SF5">
    <property type="entry name" value="CARBOXYMUCONOLACTONE DECARBOXYLASE-LIKE DOMAIN-CONTAINING PROTEIN"/>
    <property type="match status" value="1"/>
</dbReference>
<keyword evidence="3" id="KW-1185">Reference proteome</keyword>
<dbReference type="Gene3D" id="1.20.1290.10">
    <property type="entry name" value="AhpD-like"/>
    <property type="match status" value="1"/>
</dbReference>
<feature type="domain" description="Carboxymuconolactone decarboxylase-like" evidence="1">
    <location>
        <begin position="48"/>
        <end position="109"/>
    </location>
</feature>
<protein>
    <submittedName>
        <fullName evidence="2">Carboxymuconolactone decarboxylase family protein</fullName>
    </submittedName>
</protein>
<dbReference type="InterPro" id="IPR029032">
    <property type="entry name" value="AhpD-like"/>
</dbReference>
<dbReference type="InterPro" id="IPR003779">
    <property type="entry name" value="CMD-like"/>
</dbReference>
<dbReference type="EMBL" id="CP141059">
    <property type="protein sequence ID" value="WQQ24863.1"/>
    <property type="molecule type" value="Genomic_DNA"/>
</dbReference>
<proteinExistence type="predicted"/>